<dbReference type="Proteomes" id="UP001174936">
    <property type="component" value="Unassembled WGS sequence"/>
</dbReference>
<feature type="compositionally biased region" description="Polar residues" evidence="4">
    <location>
        <begin position="39"/>
        <end position="50"/>
    </location>
</feature>
<feature type="region of interest" description="Disordered" evidence="4">
    <location>
        <begin position="1"/>
        <end position="50"/>
    </location>
</feature>
<dbReference type="InterPro" id="IPR003284">
    <property type="entry name" value="Sal_SpvB"/>
</dbReference>
<dbReference type="GO" id="GO:0005576">
    <property type="term" value="C:extracellular region"/>
    <property type="evidence" value="ECO:0007669"/>
    <property type="project" value="UniProtKB-SubCell"/>
</dbReference>
<dbReference type="InterPro" id="IPR028994">
    <property type="entry name" value="Integrin_alpha_N"/>
</dbReference>
<dbReference type="EMBL" id="JAULSV010000002">
    <property type="protein sequence ID" value="KAK0651019.1"/>
    <property type="molecule type" value="Genomic_DNA"/>
</dbReference>
<keyword evidence="3" id="KW-0843">Virulence</keyword>
<evidence type="ECO:0000256" key="1">
    <source>
        <dbReference type="ARBA" id="ARBA00004613"/>
    </source>
</evidence>
<dbReference type="GO" id="GO:0005737">
    <property type="term" value="C:cytoplasm"/>
    <property type="evidence" value="ECO:0007669"/>
    <property type="project" value="InterPro"/>
</dbReference>
<evidence type="ECO:0000259" key="6">
    <source>
        <dbReference type="Pfam" id="PF12256"/>
    </source>
</evidence>
<feature type="domain" description="Insecticide toxin TcdB middle/C-terminal" evidence="5">
    <location>
        <begin position="950"/>
        <end position="1077"/>
    </location>
</feature>
<evidence type="ECO:0000256" key="2">
    <source>
        <dbReference type="ARBA" id="ARBA00022525"/>
    </source>
</evidence>
<keyword evidence="8" id="KW-1185">Reference proteome</keyword>
<comment type="subcellular location">
    <subcellularLocation>
        <location evidence="1">Secreted</location>
    </subcellularLocation>
</comment>
<organism evidence="7 8">
    <name type="scientific">Cercophora newfieldiana</name>
    <dbReference type="NCBI Taxonomy" id="92897"/>
    <lineage>
        <taxon>Eukaryota</taxon>
        <taxon>Fungi</taxon>
        <taxon>Dikarya</taxon>
        <taxon>Ascomycota</taxon>
        <taxon>Pezizomycotina</taxon>
        <taxon>Sordariomycetes</taxon>
        <taxon>Sordariomycetidae</taxon>
        <taxon>Sordariales</taxon>
        <taxon>Lasiosphaeriaceae</taxon>
        <taxon>Cercophora</taxon>
    </lineage>
</organism>
<feature type="domain" description="Insecticide toxin TcdB middle/N-terminal" evidence="6">
    <location>
        <begin position="736"/>
        <end position="860"/>
    </location>
</feature>
<feature type="compositionally biased region" description="Low complexity" evidence="4">
    <location>
        <begin position="28"/>
        <end position="38"/>
    </location>
</feature>
<reference evidence="7" key="1">
    <citation type="submission" date="2023-06" db="EMBL/GenBank/DDBJ databases">
        <title>Genome-scale phylogeny and comparative genomics of the fungal order Sordariales.</title>
        <authorList>
            <consortium name="Lawrence Berkeley National Laboratory"/>
            <person name="Hensen N."/>
            <person name="Bonometti L."/>
            <person name="Westerberg I."/>
            <person name="Brannstrom I.O."/>
            <person name="Guillou S."/>
            <person name="Cros-Aarteil S."/>
            <person name="Calhoun S."/>
            <person name="Haridas S."/>
            <person name="Kuo A."/>
            <person name="Mondo S."/>
            <person name="Pangilinan J."/>
            <person name="Riley R."/>
            <person name="Labutti K."/>
            <person name="Andreopoulos B."/>
            <person name="Lipzen A."/>
            <person name="Chen C."/>
            <person name="Yanf M."/>
            <person name="Daum C."/>
            <person name="Ng V."/>
            <person name="Clum A."/>
            <person name="Steindorff A."/>
            <person name="Ohm R."/>
            <person name="Martin F."/>
            <person name="Silar P."/>
            <person name="Natvig D."/>
            <person name="Lalanne C."/>
            <person name="Gautier V."/>
            <person name="Ament-Velasquez S.L."/>
            <person name="Kruys A."/>
            <person name="Hutchinson M.I."/>
            <person name="Powell A.J."/>
            <person name="Barry K."/>
            <person name="Miller A.N."/>
            <person name="Grigoriev I.V."/>
            <person name="Debuchy R."/>
            <person name="Gladieux P."/>
            <person name="Thoren M.H."/>
            <person name="Johannesson H."/>
        </authorList>
    </citation>
    <scope>NUCLEOTIDE SEQUENCE</scope>
    <source>
        <strain evidence="7">SMH2532-1</strain>
    </source>
</reference>
<keyword evidence="2" id="KW-0964">Secreted</keyword>
<evidence type="ECO:0000256" key="4">
    <source>
        <dbReference type="SAM" id="MobiDB-lite"/>
    </source>
</evidence>
<sequence length="2188" mass="239737">MASSHKTVPPSVSGGTRKLTTWNPFDKPSTSPATTSTSEGSKGKNNSYYTPQAPSISAPVGGGALRCIDDKFQVNAATGTSSLSIPFAIPPGRGGLGPTVSLSYDSGSGNSPFGLGWSLGLPSISRKTSQGIPKYSDNDETDVFLFTAVEDLVPKISDATGGQGKGPVWVERKDGQWTVREYLPRTEGGFSRIERWFKLGDPSATYWRTISAANVVSFYGRDSNSRVMDQQPTGRIFAWLLCSTYDAHGNAIAYEYKAEDSVGIKPGQAHEAHRTDTTRAVNRHIKSIRYGNTTPAPASARNGDDWLASANNESQWMFEIVFDYGDHRTEKPAAAPDQPWAVRQDVFSTYTPGFELRTYRLCRRFLLFHHMKEQLGVQDYLVRSMELVYKESGSASVLASLTQTSHALDTSLGTARSISRSLPSVEFQYSAVDLSSANVKSAPSSALQNLPSGLSSPVQWVDLDGCGKSSPLVIGETGWFQMKNMSSYRADYHDMSTTGGQVVFGPAEVVPTIPSTASPGTASLLDIGGNGRLDVVQTELGQHGYYERTDEGGWTEFTRFPKWPTVDLGNPNLRYLDLTGNGLADIIIAEADSFVWYPALGTDGYDEAIKVPTAASEQEGPRILFSDGLESIYLTDINGDGLVDLVRIRNGDICYWPNLGYGRFGAKVAMDNAPWMSPHDRFNQGRVQLADIDGSGAADILYFPPDGGLRVYMNQCGNSWSAPVDLFFPLLDSLSNVNIVDLFGLGLSSVVWSTTLPGSQGSSLQYLDFTRGRKPYLLTSSINGPVETRLQYTSSVTLREADERSGRPWATQLPFPVQCLTRMTTYDHLSKVYAETSYKYRDGYYDGPEREFHGFGMVESLMVEHVLLGRNASDAFPTPGEIDRMAGKLSSPVTRTMSWNHLGSWEGAEATRRLQEKEYYHTPALDLDLSVSFREPLLPLGMTPAETRQAYRVLKGTPLRSETYQVDGSEKQHIPISISDNTAGVRMLQRAIDDIHPAIFLVLPGESVTIQLERDDTDPRINHTLPLEIDDWGNVTKSATVAYGRRPSKRTPMHSEEDWKAQSMTLVTYSEQAFTNAVLMDNDHQTPLSFETRTYEVKGVNFLPGKALFTAQDLSAGAIKALKKKEYTDLSDSPGVRLISRSHTRFRANDLSRVLGPSVLESLAIPGESYTLAMTPDVVKLAFHGPTTPSSLNDPTILGGTGESDGGYVDLESDGSWWIPSGHSRFSTDANATPVQELDAAKASFFQPVRFVDPFGNATTVTYDVYRSFVVSTRDAVGNTTRASIDYRTLQPHQVTDQNGNQTLVAFDVFGQCVGGAAIGKPLPELGTGDSLDGFQPNMDPQTVLGLLSDPASLSALVLGKCTSVSFSGPPTRASGKGASGWNPGFSIFVARNTHVARLEEGEQPQIQVSVSYSDGRGQPLQTRTLASEMPGPEQWVVGGVTVANSAGKALREYDVAFTASPGFGPLPDVAVYSSSFFDSSGRCVASILPNRTWTKTVHGAWTQVSYDPGDTVLIQDPSNDPDVGIYLSTRPEVDLLKPTWHTTMTNSTSPLDRRIAQQCSGYANRPTETWLDTMGQAMLSMVDSGGEDGKHISRCYTDRQGRIRKVIDAEGRLVGVSDFDMVGTCVHAISMDTGESWVVNDVMGLPIRTCNARQVQERTCYDAMRRPVKVMTRVGFEERAKEITSQALVYGEGQEDAERRNLRGKLYECRDQGTVLKSLEYDYLGNAVRESQQLVRAYKGVVDWAAADVEMEERAFVWQQKFDALGRNVSKTRSDGSVVTNVWDAGGRMVGLRVSGGRGAKSEGHIIRGIEYNARGQRVRVKFGNGSECRYTYHPTSFWMTSKTVVTGGGTAVLDLRYAYDCMGRAARIEDLAQQDIFFRGEVVKPVQEFEYDAIGRLRKASGREHIGQARKNWKGVPTAVSAARDPSPSDGKAMVNYTETYRYSPEGNILSIAHTTSDSTAPGWTRTFQYAEPSPIEKNKFNNRLSSTTVGSEVSTYKYEGLAGAMGLITSMSGFPLLQYDLSNRLCASSTQQQSATAIANGDTPETTWYRYDSSSQRVRKISERAAVASQEPSRSKDHWYLKDGIDIFRKYSGGDDEGRVLSTEANVDFDPGESGEEGNLRGDDEEVKSWSGVVSMWVITDHASSATLELDDSGVVISHEEFSPYGSTTYDASANLDVDKRYRYA</sequence>
<feature type="region of interest" description="Disordered" evidence="4">
    <location>
        <begin position="2109"/>
        <end position="2128"/>
    </location>
</feature>
<dbReference type="Pfam" id="PF03534">
    <property type="entry name" value="SpvB"/>
    <property type="match status" value="1"/>
</dbReference>
<evidence type="ECO:0000313" key="7">
    <source>
        <dbReference type="EMBL" id="KAK0651019.1"/>
    </source>
</evidence>
<dbReference type="Gene3D" id="2.180.10.10">
    <property type="entry name" value="RHS repeat-associated core"/>
    <property type="match status" value="1"/>
</dbReference>
<comment type="caution">
    <text evidence="7">The sequence shown here is derived from an EMBL/GenBank/DDBJ whole genome shotgun (WGS) entry which is preliminary data.</text>
</comment>
<feature type="non-terminal residue" evidence="7">
    <location>
        <position position="1"/>
    </location>
</feature>
<evidence type="ECO:0000256" key="3">
    <source>
        <dbReference type="ARBA" id="ARBA00023026"/>
    </source>
</evidence>
<name>A0AA40CVS3_9PEZI</name>
<gene>
    <name evidence="7" type="ORF">B0T16DRAFT_503133</name>
</gene>
<dbReference type="Pfam" id="PF12255">
    <property type="entry name" value="TcdB_toxin_midC"/>
    <property type="match status" value="1"/>
</dbReference>
<dbReference type="SUPFAM" id="SSF69318">
    <property type="entry name" value="Integrin alpha N-terminal domain"/>
    <property type="match status" value="1"/>
</dbReference>
<evidence type="ECO:0000259" key="5">
    <source>
        <dbReference type="Pfam" id="PF12255"/>
    </source>
</evidence>
<protein>
    <submittedName>
        <fullName evidence="7">Virulence plasmid 65kDa B protein-domain-containing protein</fullName>
    </submittedName>
</protein>
<dbReference type="Pfam" id="PF12256">
    <property type="entry name" value="TcdB_toxin_midN"/>
    <property type="match status" value="1"/>
</dbReference>
<evidence type="ECO:0000313" key="8">
    <source>
        <dbReference type="Proteomes" id="UP001174936"/>
    </source>
</evidence>
<dbReference type="InterPro" id="IPR022045">
    <property type="entry name" value="TcdB_toxin_mid/N"/>
</dbReference>
<dbReference type="InterPro" id="IPR022044">
    <property type="entry name" value="TcdB_toxin_mid/C"/>
</dbReference>
<dbReference type="PRINTS" id="PR01341">
    <property type="entry name" value="SALSPVBPROT"/>
</dbReference>
<accession>A0AA40CVS3</accession>
<proteinExistence type="predicted"/>